<dbReference type="AlphaFoldDB" id="A0A5Q0BCY0"/>
<evidence type="ECO:0000313" key="3">
    <source>
        <dbReference type="Proteomes" id="UP000325755"/>
    </source>
</evidence>
<dbReference type="InParanoid" id="A0A5Q0BCY0"/>
<protein>
    <submittedName>
        <fullName evidence="2">Uncharacterized protein</fullName>
    </submittedName>
</protein>
<dbReference type="EMBL" id="CP044205">
    <property type="protein sequence ID" value="QFY41379.1"/>
    <property type="molecule type" value="Genomic_DNA"/>
</dbReference>
<keyword evidence="1" id="KW-1133">Transmembrane helix</keyword>
<name>A0A5Q0BCY0_9GAMM</name>
<organism evidence="2 3">
    <name type="scientific">Candidatus Methylospira mobilis</name>
    <dbReference type="NCBI Taxonomy" id="1808979"/>
    <lineage>
        <taxon>Bacteria</taxon>
        <taxon>Pseudomonadati</taxon>
        <taxon>Pseudomonadota</taxon>
        <taxon>Gammaproteobacteria</taxon>
        <taxon>Methylococcales</taxon>
        <taxon>Methylococcaceae</taxon>
        <taxon>Candidatus Methylospira</taxon>
    </lineage>
</organism>
<keyword evidence="1" id="KW-0812">Transmembrane</keyword>
<sequence length="220" mass="24496">MKRVTKTVSACIATLIFVITVYSAFPGALIRFFSQLETQTVMAENLLPGQVVEIRLGRKYVRPHLWVAAAYTMIPPSTGYPNLFQTADLNDGIRLEFSAQDAAVIYATEQGNSPGAVVLPQLSKSEKMYRINIEAVYGEYINIRTNGTSLVKIMKPAPTFLLNHILVGQGFDSGRKFTGSLLEFKLFVVEYSYNEIFVYVLLWGIFLGVIAALKIIPTRS</sequence>
<feature type="transmembrane region" description="Helical" evidence="1">
    <location>
        <begin position="196"/>
        <end position="216"/>
    </location>
</feature>
<dbReference type="KEGG" id="mmob:F6R98_01030"/>
<evidence type="ECO:0000313" key="2">
    <source>
        <dbReference type="EMBL" id="QFY41379.1"/>
    </source>
</evidence>
<gene>
    <name evidence="2" type="ORF">F6R98_01030</name>
</gene>
<accession>A0A5Q0BCY0</accession>
<evidence type="ECO:0000256" key="1">
    <source>
        <dbReference type="SAM" id="Phobius"/>
    </source>
</evidence>
<dbReference type="Proteomes" id="UP000325755">
    <property type="component" value="Chromosome"/>
</dbReference>
<keyword evidence="1" id="KW-0472">Membrane</keyword>
<reference evidence="2 3" key="1">
    <citation type="submission" date="2019-09" db="EMBL/GenBank/DDBJ databases">
        <title>Ecophysiology of the spiral-shaped methanotroph Methylospira mobilis as revealed by the complete genome sequence.</title>
        <authorList>
            <person name="Oshkin I.Y."/>
            <person name="Dedysh S.N."/>
            <person name="Miroshnikov K."/>
            <person name="Danilova O.V."/>
            <person name="Hakobyan A."/>
            <person name="Liesack W."/>
        </authorList>
    </citation>
    <scope>NUCLEOTIDE SEQUENCE [LARGE SCALE GENOMIC DNA]</scope>
    <source>
        <strain evidence="2 3">Shm1</strain>
    </source>
</reference>
<dbReference type="RefSeq" id="WP_153247358.1">
    <property type="nucleotide sequence ID" value="NZ_CP044205.1"/>
</dbReference>
<keyword evidence="3" id="KW-1185">Reference proteome</keyword>
<proteinExistence type="predicted"/>